<organism evidence="2 3">
    <name type="scientific">Rhipicephalus microplus</name>
    <name type="common">Cattle tick</name>
    <name type="synonym">Boophilus microplus</name>
    <dbReference type="NCBI Taxonomy" id="6941"/>
    <lineage>
        <taxon>Eukaryota</taxon>
        <taxon>Metazoa</taxon>
        <taxon>Ecdysozoa</taxon>
        <taxon>Arthropoda</taxon>
        <taxon>Chelicerata</taxon>
        <taxon>Arachnida</taxon>
        <taxon>Acari</taxon>
        <taxon>Parasitiformes</taxon>
        <taxon>Ixodida</taxon>
        <taxon>Ixodoidea</taxon>
        <taxon>Ixodidae</taxon>
        <taxon>Rhipicephalinae</taxon>
        <taxon>Rhipicephalus</taxon>
        <taxon>Boophilus</taxon>
    </lineage>
</organism>
<reference evidence="2" key="2">
    <citation type="submission" date="2021-09" db="EMBL/GenBank/DDBJ databases">
        <authorList>
            <person name="Jia N."/>
            <person name="Wang J."/>
            <person name="Shi W."/>
            <person name="Du L."/>
            <person name="Sun Y."/>
            <person name="Zhan W."/>
            <person name="Jiang J."/>
            <person name="Wang Q."/>
            <person name="Zhang B."/>
            <person name="Ji P."/>
            <person name="Sakyi L.B."/>
            <person name="Cui X."/>
            <person name="Yuan T."/>
            <person name="Jiang B."/>
            <person name="Yang W."/>
            <person name="Lam T.T.-Y."/>
            <person name="Chang Q."/>
            <person name="Ding S."/>
            <person name="Wang X."/>
            <person name="Zhu J."/>
            <person name="Ruan X."/>
            <person name="Zhao L."/>
            <person name="Wei J."/>
            <person name="Que T."/>
            <person name="Du C."/>
            <person name="Cheng J."/>
            <person name="Dai P."/>
            <person name="Han X."/>
            <person name="Huang E."/>
            <person name="Gao Y."/>
            <person name="Liu J."/>
            <person name="Shao H."/>
            <person name="Ye R."/>
            <person name="Li L."/>
            <person name="Wei W."/>
            <person name="Wang X."/>
            <person name="Wang C."/>
            <person name="Huo Q."/>
            <person name="Li W."/>
            <person name="Guo W."/>
            <person name="Chen H."/>
            <person name="Chen S."/>
            <person name="Zhou L."/>
            <person name="Zhou L."/>
            <person name="Ni X."/>
            <person name="Tian J."/>
            <person name="Zhou Y."/>
            <person name="Sheng Y."/>
            <person name="Liu T."/>
            <person name="Pan Y."/>
            <person name="Xia L."/>
            <person name="Li J."/>
            <person name="Zhao F."/>
            <person name="Cao W."/>
        </authorList>
    </citation>
    <scope>NUCLEOTIDE SEQUENCE</scope>
    <source>
        <strain evidence="2">Rmic-2018</strain>
        <tissue evidence="2">Larvae</tissue>
    </source>
</reference>
<name>A0A9J6DMP7_RHIMP</name>
<dbReference type="EMBL" id="JABSTU010000008">
    <property type="protein sequence ID" value="KAH8023415.1"/>
    <property type="molecule type" value="Genomic_DNA"/>
</dbReference>
<gene>
    <name evidence="2" type="ORF">HPB51_014530</name>
</gene>
<evidence type="ECO:0000313" key="2">
    <source>
        <dbReference type="EMBL" id="KAH8023415.1"/>
    </source>
</evidence>
<comment type="caution">
    <text evidence="2">The sequence shown here is derived from an EMBL/GenBank/DDBJ whole genome shotgun (WGS) entry which is preliminary data.</text>
</comment>
<keyword evidence="3" id="KW-1185">Reference proteome</keyword>
<evidence type="ECO:0000313" key="3">
    <source>
        <dbReference type="Proteomes" id="UP000821866"/>
    </source>
</evidence>
<dbReference type="AlphaFoldDB" id="A0A9J6DMP7"/>
<proteinExistence type="predicted"/>
<feature type="region of interest" description="Disordered" evidence="1">
    <location>
        <begin position="17"/>
        <end position="41"/>
    </location>
</feature>
<evidence type="ECO:0000256" key="1">
    <source>
        <dbReference type="SAM" id="MobiDB-lite"/>
    </source>
</evidence>
<reference evidence="2" key="1">
    <citation type="journal article" date="2020" name="Cell">
        <title>Large-Scale Comparative Analyses of Tick Genomes Elucidate Their Genetic Diversity and Vector Capacities.</title>
        <authorList>
            <consortium name="Tick Genome and Microbiome Consortium (TIGMIC)"/>
            <person name="Jia N."/>
            <person name="Wang J."/>
            <person name="Shi W."/>
            <person name="Du L."/>
            <person name="Sun Y."/>
            <person name="Zhan W."/>
            <person name="Jiang J.F."/>
            <person name="Wang Q."/>
            <person name="Zhang B."/>
            <person name="Ji P."/>
            <person name="Bell-Sakyi L."/>
            <person name="Cui X.M."/>
            <person name="Yuan T.T."/>
            <person name="Jiang B.G."/>
            <person name="Yang W.F."/>
            <person name="Lam T.T."/>
            <person name="Chang Q.C."/>
            <person name="Ding S.J."/>
            <person name="Wang X.J."/>
            <person name="Zhu J.G."/>
            <person name="Ruan X.D."/>
            <person name="Zhao L."/>
            <person name="Wei J.T."/>
            <person name="Ye R.Z."/>
            <person name="Que T.C."/>
            <person name="Du C.H."/>
            <person name="Zhou Y.H."/>
            <person name="Cheng J.X."/>
            <person name="Dai P.F."/>
            <person name="Guo W.B."/>
            <person name="Han X.H."/>
            <person name="Huang E.J."/>
            <person name="Li L.F."/>
            <person name="Wei W."/>
            <person name="Gao Y.C."/>
            <person name="Liu J.Z."/>
            <person name="Shao H.Z."/>
            <person name="Wang X."/>
            <person name="Wang C.C."/>
            <person name="Yang T.C."/>
            <person name="Huo Q.B."/>
            <person name="Li W."/>
            <person name="Chen H.Y."/>
            <person name="Chen S.E."/>
            <person name="Zhou L.G."/>
            <person name="Ni X.B."/>
            <person name="Tian J.H."/>
            <person name="Sheng Y."/>
            <person name="Liu T."/>
            <person name="Pan Y.S."/>
            <person name="Xia L.Y."/>
            <person name="Li J."/>
            <person name="Zhao F."/>
            <person name="Cao W.C."/>
        </authorList>
    </citation>
    <scope>NUCLEOTIDE SEQUENCE</scope>
    <source>
        <strain evidence="2">Rmic-2018</strain>
    </source>
</reference>
<sequence>MTAVPRRRKPELRLRRCSLGGRSGRSGVTRRGHARTHPRLRQRCDVRPRAQLQRRELVRPSPTNGQAVGQPAPPAMSARRIGVILRRAVSTLNGGQIWVPPGDLVRDLGKKRDVWSDALPSAHQTMETVPLAKDRDWDDPEGRVLSAPGQQLLPPWRPLLLTLRQPW</sequence>
<protein>
    <submittedName>
        <fullName evidence="2">Uncharacterized protein</fullName>
    </submittedName>
</protein>
<feature type="compositionally biased region" description="Low complexity" evidence="1">
    <location>
        <begin position="17"/>
        <end position="27"/>
    </location>
</feature>
<accession>A0A9J6DMP7</accession>
<dbReference type="Proteomes" id="UP000821866">
    <property type="component" value="Chromosome 6"/>
</dbReference>
<feature type="compositionally biased region" description="Basic residues" evidence="1">
    <location>
        <begin position="28"/>
        <end position="41"/>
    </location>
</feature>